<dbReference type="InterPro" id="IPR009057">
    <property type="entry name" value="Homeodomain-like_sf"/>
</dbReference>
<dbReference type="Pfam" id="PF02954">
    <property type="entry name" value="HTH_8"/>
    <property type="match status" value="1"/>
</dbReference>
<evidence type="ECO:0000259" key="9">
    <source>
        <dbReference type="PROSITE" id="PS50045"/>
    </source>
</evidence>
<dbReference type="InterPro" id="IPR025662">
    <property type="entry name" value="Sigma_54_int_dom_ATP-bd_1"/>
</dbReference>
<gene>
    <name evidence="11" type="ORF">RR42_s1081</name>
</gene>
<keyword evidence="1 8" id="KW-0597">Phosphoprotein</keyword>
<dbReference type="SMART" id="SM00448">
    <property type="entry name" value="REC"/>
    <property type="match status" value="1"/>
</dbReference>
<keyword evidence="7" id="KW-0804">Transcription</keyword>
<dbReference type="InterPro" id="IPR003593">
    <property type="entry name" value="AAA+_ATPase"/>
</dbReference>
<evidence type="ECO:0000256" key="4">
    <source>
        <dbReference type="ARBA" id="ARBA00023012"/>
    </source>
</evidence>
<reference evidence="11 12" key="1">
    <citation type="journal article" date="2015" name="Genome Announc.">
        <title>Complete Genome Sequence of Cupriavidus basilensis 4G11, Isolated from the Oak Ridge Field Research Center Site.</title>
        <authorList>
            <person name="Ray J."/>
            <person name="Waters R.J."/>
            <person name="Skerker J.M."/>
            <person name="Kuehl J.V."/>
            <person name="Price M.N."/>
            <person name="Huang J."/>
            <person name="Chakraborty R."/>
            <person name="Arkin A.P."/>
            <person name="Deutschbauer A."/>
        </authorList>
    </citation>
    <scope>NUCLEOTIDE SEQUENCE [LARGE SCALE GENOMIC DNA]</scope>
    <source>
        <strain evidence="11">4G11</strain>
    </source>
</reference>
<dbReference type="PROSITE" id="PS50110">
    <property type="entry name" value="RESPONSE_REGULATORY"/>
    <property type="match status" value="1"/>
</dbReference>
<dbReference type="PROSITE" id="PS00675">
    <property type="entry name" value="SIGMA54_INTERACT_1"/>
    <property type="match status" value="1"/>
</dbReference>
<dbReference type="PROSITE" id="PS00676">
    <property type="entry name" value="SIGMA54_INTERACT_2"/>
    <property type="match status" value="1"/>
</dbReference>
<evidence type="ECO:0000256" key="8">
    <source>
        <dbReference type="PROSITE-ProRule" id="PRU00169"/>
    </source>
</evidence>
<evidence type="ECO:0000256" key="2">
    <source>
        <dbReference type="ARBA" id="ARBA00022741"/>
    </source>
</evidence>
<dbReference type="EMBL" id="CP010537">
    <property type="protein sequence ID" value="AJG22670.1"/>
    <property type="molecule type" value="Genomic_DNA"/>
</dbReference>
<protein>
    <submittedName>
        <fullName evidence="11">Two component, Sigma-54 Specific, central transcriptional regulator of acidic amino acid uptake</fullName>
    </submittedName>
</protein>
<dbReference type="Gene3D" id="3.40.50.300">
    <property type="entry name" value="P-loop containing nucleotide triphosphate hydrolases"/>
    <property type="match status" value="1"/>
</dbReference>
<feature type="domain" description="Response regulatory" evidence="10">
    <location>
        <begin position="8"/>
        <end position="122"/>
    </location>
</feature>
<dbReference type="RefSeq" id="WP_043354242.1">
    <property type="nucleotide sequence ID" value="NZ_CP010537.1"/>
</dbReference>
<dbReference type="SUPFAM" id="SSF46689">
    <property type="entry name" value="Homeodomain-like"/>
    <property type="match status" value="1"/>
</dbReference>
<dbReference type="Gene3D" id="1.10.8.60">
    <property type="match status" value="1"/>
</dbReference>
<dbReference type="AlphaFoldDB" id="A0A0C4YJ77"/>
<dbReference type="FunFam" id="3.40.50.2300:FF:000018">
    <property type="entry name" value="DNA-binding transcriptional regulator NtrC"/>
    <property type="match status" value="1"/>
</dbReference>
<keyword evidence="12" id="KW-1185">Reference proteome</keyword>
<dbReference type="Gene3D" id="3.40.50.2300">
    <property type="match status" value="1"/>
</dbReference>
<dbReference type="InterPro" id="IPR002078">
    <property type="entry name" value="Sigma_54_int"/>
</dbReference>
<dbReference type="OrthoDB" id="9761705at2"/>
<dbReference type="Pfam" id="PF00072">
    <property type="entry name" value="Response_reg"/>
    <property type="match status" value="1"/>
</dbReference>
<accession>A0A0C4YJ77</accession>
<dbReference type="SUPFAM" id="SSF52172">
    <property type="entry name" value="CheY-like"/>
    <property type="match status" value="1"/>
</dbReference>
<keyword evidence="2" id="KW-0547">Nucleotide-binding</keyword>
<feature type="modified residue" description="4-aspartylphosphate" evidence="8">
    <location>
        <position position="57"/>
    </location>
</feature>
<dbReference type="GO" id="GO:0043565">
    <property type="term" value="F:sequence-specific DNA binding"/>
    <property type="evidence" value="ECO:0007669"/>
    <property type="project" value="InterPro"/>
</dbReference>
<dbReference type="STRING" id="68895.RR42_s1081"/>
<name>A0A0C4YJ77_9BURK</name>
<proteinExistence type="predicted"/>
<dbReference type="PROSITE" id="PS50045">
    <property type="entry name" value="SIGMA54_INTERACT_4"/>
    <property type="match status" value="1"/>
</dbReference>
<dbReference type="SUPFAM" id="SSF52540">
    <property type="entry name" value="P-loop containing nucleoside triphosphate hydrolases"/>
    <property type="match status" value="1"/>
</dbReference>
<dbReference type="KEGG" id="cbw:RR42_s1081"/>
<evidence type="ECO:0000256" key="5">
    <source>
        <dbReference type="ARBA" id="ARBA00023015"/>
    </source>
</evidence>
<evidence type="ECO:0000259" key="10">
    <source>
        <dbReference type="PROSITE" id="PS50110"/>
    </source>
</evidence>
<dbReference type="Proteomes" id="UP000031843">
    <property type="component" value="Chromosome secondary"/>
</dbReference>
<evidence type="ECO:0000256" key="6">
    <source>
        <dbReference type="ARBA" id="ARBA00023125"/>
    </source>
</evidence>
<dbReference type="CDD" id="cd17549">
    <property type="entry name" value="REC_DctD-like"/>
    <property type="match status" value="1"/>
</dbReference>
<dbReference type="Gene3D" id="1.10.10.60">
    <property type="entry name" value="Homeodomain-like"/>
    <property type="match status" value="1"/>
</dbReference>
<dbReference type="FunFam" id="3.40.50.300:FF:000006">
    <property type="entry name" value="DNA-binding transcriptional regulator NtrC"/>
    <property type="match status" value="1"/>
</dbReference>
<dbReference type="InterPro" id="IPR002197">
    <property type="entry name" value="HTH_Fis"/>
</dbReference>
<evidence type="ECO:0000313" key="11">
    <source>
        <dbReference type="EMBL" id="AJG22670.1"/>
    </source>
</evidence>
<keyword evidence="5" id="KW-0805">Transcription regulation</keyword>
<dbReference type="Pfam" id="PF00158">
    <property type="entry name" value="Sigma54_activat"/>
    <property type="match status" value="1"/>
</dbReference>
<keyword evidence="3" id="KW-0067">ATP-binding</keyword>
<evidence type="ECO:0000256" key="1">
    <source>
        <dbReference type="ARBA" id="ARBA00022553"/>
    </source>
</evidence>
<dbReference type="InterPro" id="IPR058031">
    <property type="entry name" value="AAA_lid_NorR"/>
</dbReference>
<dbReference type="InterPro" id="IPR011006">
    <property type="entry name" value="CheY-like_superfamily"/>
</dbReference>
<evidence type="ECO:0000256" key="3">
    <source>
        <dbReference type="ARBA" id="ARBA00022840"/>
    </source>
</evidence>
<keyword evidence="6" id="KW-0238">DNA-binding</keyword>
<sequence length="452" mass="50089">MTDTHPIRVVFVEDEEDVLVGSSQALELAGFAVNGFASVEHARGSIGIGEPVVVVCDVKLPGMNGVAWLNEIRHIDPDLPVILMTGHGDISMAVQAMREGAYDFIEKPCSSERLVSVVRRAADRRKLSLEVLGLREQLESWHGIQACLIGRSAQMERVRRAVRALADAPADVVIYGETGTGKDLVARCLHDHSARRTGNFVPLNCGGLPEALAESELFGHEVGSFTGATRRRCGKFEHAQGGTLFLDEIESMPLSVQVKFLRALQERSIERVGSNEPIAVDCRVIAASKEDLKLLSEQKKFRADLYYRIGVAFIDLPPLRERREDIPLLFEHLILQAATRFNRPAPVLGNAQFELLLSHSWPGNVRELRNVADRFVLGLLSDDFELHGGHAGHGNSLPDQLEQFERVVVMEELKRNNCDVAATAKALSIPKQTLYSKLRRLQIAYDKVQAEE</sequence>
<dbReference type="InterPro" id="IPR027417">
    <property type="entry name" value="P-loop_NTPase"/>
</dbReference>
<organism evidence="11 12">
    <name type="scientific">Cupriavidus basilensis</name>
    <dbReference type="NCBI Taxonomy" id="68895"/>
    <lineage>
        <taxon>Bacteria</taxon>
        <taxon>Pseudomonadati</taxon>
        <taxon>Pseudomonadota</taxon>
        <taxon>Betaproteobacteria</taxon>
        <taxon>Burkholderiales</taxon>
        <taxon>Burkholderiaceae</taxon>
        <taxon>Cupriavidus</taxon>
    </lineage>
</organism>
<dbReference type="InterPro" id="IPR001789">
    <property type="entry name" value="Sig_transdc_resp-reg_receiver"/>
</dbReference>
<dbReference type="GO" id="GO:0005524">
    <property type="term" value="F:ATP binding"/>
    <property type="evidence" value="ECO:0007669"/>
    <property type="project" value="UniProtKB-KW"/>
</dbReference>
<dbReference type="CDD" id="cd00009">
    <property type="entry name" value="AAA"/>
    <property type="match status" value="1"/>
</dbReference>
<dbReference type="PROSITE" id="PS00688">
    <property type="entry name" value="SIGMA54_INTERACT_3"/>
    <property type="match status" value="1"/>
</dbReference>
<feature type="domain" description="Sigma-54 factor interaction" evidence="9">
    <location>
        <begin position="148"/>
        <end position="377"/>
    </location>
</feature>
<dbReference type="GO" id="GO:0006355">
    <property type="term" value="P:regulation of DNA-templated transcription"/>
    <property type="evidence" value="ECO:0007669"/>
    <property type="project" value="InterPro"/>
</dbReference>
<evidence type="ECO:0000256" key="7">
    <source>
        <dbReference type="ARBA" id="ARBA00023163"/>
    </source>
</evidence>
<dbReference type="PANTHER" id="PTHR32071:SF57">
    <property type="entry name" value="C4-DICARBOXYLATE TRANSPORT TRANSCRIPTIONAL REGULATORY PROTEIN DCTD"/>
    <property type="match status" value="1"/>
</dbReference>
<dbReference type="InterPro" id="IPR025944">
    <property type="entry name" value="Sigma_54_int_dom_CS"/>
</dbReference>
<dbReference type="Pfam" id="PF25601">
    <property type="entry name" value="AAA_lid_14"/>
    <property type="match status" value="1"/>
</dbReference>
<dbReference type="SMART" id="SM00382">
    <property type="entry name" value="AAA"/>
    <property type="match status" value="1"/>
</dbReference>
<keyword evidence="4" id="KW-0902">Two-component regulatory system</keyword>
<evidence type="ECO:0000313" key="12">
    <source>
        <dbReference type="Proteomes" id="UP000031843"/>
    </source>
</evidence>
<dbReference type="GO" id="GO:0000160">
    <property type="term" value="P:phosphorelay signal transduction system"/>
    <property type="evidence" value="ECO:0007669"/>
    <property type="project" value="UniProtKB-KW"/>
</dbReference>
<dbReference type="InterPro" id="IPR025943">
    <property type="entry name" value="Sigma_54_int_dom_ATP-bd_2"/>
</dbReference>
<dbReference type="PANTHER" id="PTHR32071">
    <property type="entry name" value="TRANSCRIPTIONAL REGULATORY PROTEIN"/>
    <property type="match status" value="1"/>
</dbReference>